<sequence>MAGLKSIELWGGAATISMPEHLIDASDIRPVPDNQEVYLDPSSGQAVVVEIVEPVTPPAGTGPAAFCFQDLADVSGAAVKHVHTQRLGTQDVPHLTDIDFIEMASGVHVRPKRGNHTEPPVHIMLVLIRLRDTNGDVMLTFSTPGKLTPGEVAPVSEAEVEKQAVDKADRQFQAMYQSLQIHDKSLLS</sequence>
<evidence type="ECO:0008006" key="6">
    <source>
        <dbReference type="Google" id="ProtNLM"/>
    </source>
</evidence>
<protein>
    <recommendedName>
        <fullName evidence="6">Mog1p/PsbP-like protein</fullName>
    </recommendedName>
</protein>
<gene>
    <name evidence="4" type="ORF">CVIRNUC_009454</name>
</gene>
<evidence type="ECO:0000256" key="2">
    <source>
        <dbReference type="ARBA" id="ARBA00022448"/>
    </source>
</evidence>
<accession>A0AAV1IG03</accession>
<dbReference type="Gene3D" id="3.40.1000.10">
    <property type="entry name" value="Mog1/PsbP, alpha/beta/alpha sandwich"/>
    <property type="match status" value="1"/>
</dbReference>
<dbReference type="PANTHER" id="PTHR15837">
    <property type="entry name" value="RAN GUANINE NUCLEOTIDE RELEASE FACTOR"/>
    <property type="match status" value="1"/>
</dbReference>
<name>A0AAV1IG03_9CHLO</name>
<dbReference type="GO" id="GO:0005634">
    <property type="term" value="C:nucleus"/>
    <property type="evidence" value="ECO:0007669"/>
    <property type="project" value="TreeGrafter"/>
</dbReference>
<dbReference type="InterPro" id="IPR007681">
    <property type="entry name" value="Mog1"/>
</dbReference>
<comment type="similarity">
    <text evidence="1">Belongs to the MOG1 family.</text>
</comment>
<evidence type="ECO:0000313" key="5">
    <source>
        <dbReference type="Proteomes" id="UP001314263"/>
    </source>
</evidence>
<dbReference type="GO" id="GO:0005085">
    <property type="term" value="F:guanyl-nucleotide exchange factor activity"/>
    <property type="evidence" value="ECO:0007669"/>
    <property type="project" value="TreeGrafter"/>
</dbReference>
<dbReference type="PANTHER" id="PTHR15837:SF0">
    <property type="entry name" value="RAN GUANINE NUCLEOTIDE RELEASE FACTOR"/>
    <property type="match status" value="1"/>
</dbReference>
<proteinExistence type="inferred from homology"/>
<organism evidence="4 5">
    <name type="scientific">Coccomyxa viridis</name>
    <dbReference type="NCBI Taxonomy" id="1274662"/>
    <lineage>
        <taxon>Eukaryota</taxon>
        <taxon>Viridiplantae</taxon>
        <taxon>Chlorophyta</taxon>
        <taxon>core chlorophytes</taxon>
        <taxon>Trebouxiophyceae</taxon>
        <taxon>Trebouxiophyceae incertae sedis</taxon>
        <taxon>Coccomyxaceae</taxon>
        <taxon>Coccomyxa</taxon>
    </lineage>
</organism>
<keyword evidence="5" id="KW-1185">Reference proteome</keyword>
<dbReference type="SUPFAM" id="SSF55724">
    <property type="entry name" value="Mog1p/PsbP-like"/>
    <property type="match status" value="1"/>
</dbReference>
<dbReference type="EMBL" id="CAUYUE010000014">
    <property type="protein sequence ID" value="CAK0786241.1"/>
    <property type="molecule type" value="Genomic_DNA"/>
</dbReference>
<dbReference type="InterPro" id="IPR016123">
    <property type="entry name" value="Mog1/PsbP_a/b/a-sand"/>
</dbReference>
<evidence type="ECO:0000313" key="4">
    <source>
        <dbReference type="EMBL" id="CAK0786241.1"/>
    </source>
</evidence>
<evidence type="ECO:0000256" key="3">
    <source>
        <dbReference type="ARBA" id="ARBA00022927"/>
    </source>
</evidence>
<dbReference type="GO" id="GO:0006606">
    <property type="term" value="P:protein import into nucleus"/>
    <property type="evidence" value="ECO:0007669"/>
    <property type="project" value="TreeGrafter"/>
</dbReference>
<keyword evidence="3" id="KW-0653">Protein transport</keyword>
<keyword evidence="2" id="KW-0813">Transport</keyword>
<reference evidence="4 5" key="1">
    <citation type="submission" date="2023-10" db="EMBL/GenBank/DDBJ databases">
        <authorList>
            <person name="Maclean D."/>
            <person name="Macfadyen A."/>
        </authorList>
    </citation>
    <scope>NUCLEOTIDE SEQUENCE [LARGE SCALE GENOMIC DNA]</scope>
</reference>
<dbReference type="AlphaFoldDB" id="A0AAV1IG03"/>
<dbReference type="Pfam" id="PF04603">
    <property type="entry name" value="Mog1"/>
    <property type="match status" value="1"/>
</dbReference>
<dbReference type="Proteomes" id="UP001314263">
    <property type="component" value="Unassembled WGS sequence"/>
</dbReference>
<dbReference type="GO" id="GO:0031267">
    <property type="term" value="F:small GTPase binding"/>
    <property type="evidence" value="ECO:0007669"/>
    <property type="project" value="TreeGrafter"/>
</dbReference>
<comment type="caution">
    <text evidence="4">The sequence shown here is derived from an EMBL/GenBank/DDBJ whole genome shotgun (WGS) entry which is preliminary data.</text>
</comment>
<evidence type="ECO:0000256" key="1">
    <source>
        <dbReference type="ARBA" id="ARBA00010307"/>
    </source>
</evidence>